<keyword evidence="1" id="KW-1133">Transmembrane helix</keyword>
<dbReference type="EMBL" id="ATAY01000020">
    <property type="protein sequence ID" value="EPR13281.1"/>
    <property type="molecule type" value="Genomic_DNA"/>
</dbReference>
<reference evidence="2 3" key="1">
    <citation type="journal article" date="2013" name="Genome Announc.">
        <title>Draft Genome Sequence of the Cellulolytic Bacterium Clostridium papyrosolvens C7 (ATCC 700395).</title>
        <authorList>
            <person name="Zepeda V."/>
            <person name="Dassa B."/>
            <person name="Borovok I."/>
            <person name="Lamed R."/>
            <person name="Bayer E.A."/>
            <person name="Cate J.H."/>
        </authorList>
    </citation>
    <scope>NUCLEOTIDE SEQUENCE [LARGE SCALE GENOMIC DNA]</scope>
    <source>
        <strain evidence="2 3">C7</strain>
    </source>
</reference>
<accession>U4R3Y7</accession>
<organism evidence="2 3">
    <name type="scientific">Ruminiclostridium papyrosolvens C7</name>
    <dbReference type="NCBI Taxonomy" id="1330534"/>
    <lineage>
        <taxon>Bacteria</taxon>
        <taxon>Bacillati</taxon>
        <taxon>Bacillota</taxon>
        <taxon>Clostridia</taxon>
        <taxon>Eubacteriales</taxon>
        <taxon>Oscillospiraceae</taxon>
        <taxon>Ruminiclostridium</taxon>
    </lineage>
</organism>
<dbReference type="RefSeq" id="WP_020814633.1">
    <property type="nucleotide sequence ID" value="NZ_ATAY01000020.1"/>
</dbReference>
<feature type="transmembrane region" description="Helical" evidence="1">
    <location>
        <begin position="20"/>
        <end position="39"/>
    </location>
</feature>
<protein>
    <recommendedName>
        <fullName evidence="4">Permuted papain-like amidase YaeF/Yiix C92 family enzyme</fullName>
    </recommendedName>
</protein>
<keyword evidence="1" id="KW-0472">Membrane</keyword>
<evidence type="ECO:0000313" key="3">
    <source>
        <dbReference type="Proteomes" id="UP000016860"/>
    </source>
</evidence>
<sequence length="286" mass="32746">MPIIQKRELSTIKKRGRSLLLIISVLISLYCIFIWKNVYDASYTPKGPQANISCILKKNKLSREDYSFLFKQTGLSKTAIDEFRLSSDGNKKILSIQNNYFKRNNIFREQLNPFTVQESILVNGSLSRFIQMAPVKNGDILLTKSCYTLYWRHGHCGIVIDAKKGITLESLTPGSHSITQDISKWQYFPTFKILRLKNVDQKKLDEIASFAAKNLAGIKYGICSPKRYDDAKPKVENCSQMIWQAYYHYGYDIDGNKGLLVTPSDLAKSDLFEVVQTFGFPPDKPW</sequence>
<dbReference type="InterPro" id="IPR038765">
    <property type="entry name" value="Papain-like_cys_pep_sf"/>
</dbReference>
<evidence type="ECO:0000313" key="2">
    <source>
        <dbReference type="EMBL" id="EPR13281.1"/>
    </source>
</evidence>
<dbReference type="AlphaFoldDB" id="U4R3Y7"/>
<dbReference type="Gene3D" id="3.90.1720.10">
    <property type="entry name" value="endopeptidase domain like (from Nostoc punctiforme)"/>
    <property type="match status" value="1"/>
</dbReference>
<dbReference type="OrthoDB" id="1708048at2"/>
<proteinExistence type="predicted"/>
<dbReference type="STRING" id="1330534.L323_05210"/>
<dbReference type="SUPFAM" id="SSF54001">
    <property type="entry name" value="Cysteine proteinases"/>
    <property type="match status" value="1"/>
</dbReference>
<comment type="caution">
    <text evidence="2">The sequence shown here is derived from an EMBL/GenBank/DDBJ whole genome shotgun (WGS) entry which is preliminary data.</text>
</comment>
<name>U4R3Y7_9FIRM</name>
<dbReference type="Proteomes" id="UP000016860">
    <property type="component" value="Unassembled WGS sequence"/>
</dbReference>
<evidence type="ECO:0008006" key="4">
    <source>
        <dbReference type="Google" id="ProtNLM"/>
    </source>
</evidence>
<dbReference type="PATRIC" id="fig|1330534.3.peg.1045"/>
<gene>
    <name evidence="2" type="ORF">L323_05210</name>
</gene>
<keyword evidence="1" id="KW-0812">Transmembrane</keyword>
<evidence type="ECO:0000256" key="1">
    <source>
        <dbReference type="SAM" id="Phobius"/>
    </source>
</evidence>